<reference evidence="1 2" key="1">
    <citation type="journal article" date="2019" name="Int. J. Syst. Evol. Microbiol.">
        <title>The Global Catalogue of Microorganisms (GCM) 10K type strain sequencing project: providing services to taxonomists for standard genome sequencing and annotation.</title>
        <authorList>
            <consortium name="The Broad Institute Genomics Platform"/>
            <consortium name="The Broad Institute Genome Sequencing Center for Infectious Disease"/>
            <person name="Wu L."/>
            <person name="Ma J."/>
        </authorList>
    </citation>
    <scope>NUCLEOTIDE SEQUENCE [LARGE SCALE GENOMIC DNA]</scope>
    <source>
        <strain evidence="1 2">IBRC-M 10256</strain>
    </source>
</reference>
<proteinExistence type="predicted"/>
<organism evidence="1 2">
    <name type="scientific">Halovivax cerinus</name>
    <dbReference type="NCBI Taxonomy" id="1487865"/>
    <lineage>
        <taxon>Archaea</taxon>
        <taxon>Methanobacteriati</taxon>
        <taxon>Methanobacteriota</taxon>
        <taxon>Stenosarchaea group</taxon>
        <taxon>Halobacteria</taxon>
        <taxon>Halobacteriales</taxon>
        <taxon>Natrialbaceae</taxon>
        <taxon>Halovivax</taxon>
    </lineage>
</organism>
<keyword evidence="2" id="KW-1185">Reference proteome</keyword>
<comment type="caution">
    <text evidence="1">The sequence shown here is derived from an EMBL/GenBank/DDBJ whole genome shotgun (WGS) entry which is preliminary data.</text>
</comment>
<dbReference type="AlphaFoldDB" id="A0ABD5NNT2"/>
<sequence>MTTICEKVKSRRDLHMLRLGYITAALNARQPVDVTAERTNVSREVLDKNYDARTDSEKREVRKRFLEDV</sequence>
<dbReference type="EMBL" id="JBHSAQ010000006">
    <property type="protein sequence ID" value="MFC3958653.1"/>
    <property type="molecule type" value="Genomic_DNA"/>
</dbReference>
<evidence type="ECO:0000313" key="1">
    <source>
        <dbReference type="EMBL" id="MFC3958653.1"/>
    </source>
</evidence>
<protein>
    <submittedName>
        <fullName evidence="1">Uncharacterized protein</fullName>
    </submittedName>
</protein>
<gene>
    <name evidence="1" type="ORF">ACFOUR_09765</name>
</gene>
<dbReference type="Proteomes" id="UP001595846">
    <property type="component" value="Unassembled WGS sequence"/>
</dbReference>
<name>A0ABD5NNT2_9EURY</name>
<evidence type="ECO:0000313" key="2">
    <source>
        <dbReference type="Proteomes" id="UP001595846"/>
    </source>
</evidence>
<accession>A0ABD5NNT2</accession>